<evidence type="ECO:0000313" key="1">
    <source>
        <dbReference type="EMBL" id="MBC5716968.1"/>
    </source>
</evidence>
<dbReference type="AlphaFoldDB" id="A0A8J6IZ59"/>
<accession>A0A8J6IZ59</accession>
<protein>
    <submittedName>
        <fullName evidence="1">Uncharacterized protein</fullName>
    </submittedName>
</protein>
<comment type="caution">
    <text evidence="1">The sequence shown here is derived from an EMBL/GenBank/DDBJ whole genome shotgun (WGS) entry which is preliminary data.</text>
</comment>
<keyword evidence="2" id="KW-1185">Reference proteome</keyword>
<dbReference type="EMBL" id="JACOPN010000003">
    <property type="protein sequence ID" value="MBC5716968.1"/>
    <property type="molecule type" value="Genomic_DNA"/>
</dbReference>
<sequence length="121" mass="13307">MSKFLPIGTKGELLNSDMIARIIPKEDGGCIILTKDGQHFHSEIDLHDEVNDYNSIRSIIPCQGVSAVYLDDDGDSEICPCAFVMLMSDGKIEPFVFATDKDIERIANKGHTGFTGFVPTK</sequence>
<gene>
    <name evidence="1" type="ORF">H8S55_06515</name>
</gene>
<organism evidence="1 2">
    <name type="scientific">Flintibacter faecis</name>
    <dbReference type="NCBI Taxonomy" id="2763047"/>
    <lineage>
        <taxon>Bacteria</taxon>
        <taxon>Bacillati</taxon>
        <taxon>Bacillota</taxon>
        <taxon>Clostridia</taxon>
        <taxon>Eubacteriales</taxon>
        <taxon>Flintibacter</taxon>
    </lineage>
</organism>
<reference evidence="1" key="1">
    <citation type="submission" date="2020-08" db="EMBL/GenBank/DDBJ databases">
        <title>Genome public.</title>
        <authorList>
            <person name="Liu C."/>
            <person name="Sun Q."/>
        </authorList>
    </citation>
    <scope>NUCLEOTIDE SEQUENCE</scope>
    <source>
        <strain evidence="1">BX5</strain>
    </source>
</reference>
<evidence type="ECO:0000313" key="2">
    <source>
        <dbReference type="Proteomes" id="UP000602260"/>
    </source>
</evidence>
<proteinExistence type="predicted"/>
<dbReference type="RefSeq" id="WP_108979806.1">
    <property type="nucleotide sequence ID" value="NZ_JACOPN010000003.1"/>
</dbReference>
<dbReference type="Proteomes" id="UP000602260">
    <property type="component" value="Unassembled WGS sequence"/>
</dbReference>
<name>A0A8J6IZ59_9FIRM</name>